<feature type="compositionally biased region" description="Polar residues" evidence="1">
    <location>
        <begin position="477"/>
        <end position="486"/>
    </location>
</feature>
<proteinExistence type="predicted"/>
<dbReference type="VEuPathDB" id="CryptoDB:Cvel_4335"/>
<protein>
    <submittedName>
        <fullName evidence="2">Uncharacterized protein</fullName>
    </submittedName>
</protein>
<feature type="region of interest" description="Disordered" evidence="1">
    <location>
        <begin position="477"/>
        <end position="514"/>
    </location>
</feature>
<feature type="compositionally biased region" description="Low complexity" evidence="1">
    <location>
        <begin position="359"/>
        <end position="373"/>
    </location>
</feature>
<sequence length="612" mass="65418">MQWPVQPTASAQVPGQEVQYHQYVQSLGQNGFQYAYPATQAYYYPQHAALHSMGGSQGDRDGTAIVPQKAPGTKRNTQVSFSSDNVKDGGKLKDLVTKRAVEMYKKLETPPKGSRTKPWIRTAYILPDVITRKDQNPHLPAADDRSKSFDYDLRVIGFPETFRCFYYPPTRKCAFRGAILPWRYAMEVPETCEVKMEIRQTVNLLRSAQSKFDKVAQTYEMHHEEYDALVEAGEVKSLFGYATLKLMERKRQDGLFVVNIEFENTIVGYLQLVVHEDDLPARAIPSGWPVKDSLVMNMFVEAYSATGNTKLPPRRPPPDRLPQMGPQQMQQMMQQQDAARPPGGRPTVRFGGVQVQEMGPTAAAPNNGAPQPGGDRGPGEPGGDGAGAESESTAQPQHMGSFMVNALNGLGLSGLFPDTWRNDNGGTDANAEGGPQGGAAAGQVPGENFRRQATGRPPGPRRLDTEATESEIAYELGQSQAESVNSEPPQAGGNGNANNGAAAPPEQPEGGEGFLTSALRNLGVSTLWGQTSSAQDQTAQGPPPTSWTAEGGGPRVSLPPGAAAPQAARPPGGAQGAAPGAGAFADGGQQQQGAVRRGIFDFVPSVPPGGQG</sequence>
<feature type="region of interest" description="Disordered" evidence="1">
    <location>
        <begin position="530"/>
        <end position="612"/>
    </location>
</feature>
<feature type="compositionally biased region" description="Low complexity" evidence="1">
    <location>
        <begin position="487"/>
        <end position="504"/>
    </location>
</feature>
<organism evidence="2">
    <name type="scientific">Chromera velia CCMP2878</name>
    <dbReference type="NCBI Taxonomy" id="1169474"/>
    <lineage>
        <taxon>Eukaryota</taxon>
        <taxon>Sar</taxon>
        <taxon>Alveolata</taxon>
        <taxon>Colpodellida</taxon>
        <taxon>Chromeraceae</taxon>
        <taxon>Chromera</taxon>
    </lineage>
</organism>
<gene>
    <name evidence="2" type="ORF">Cvel_4335</name>
</gene>
<name>A0A0G4G8N7_9ALVE</name>
<feature type="compositionally biased region" description="Low complexity" evidence="1">
    <location>
        <begin position="321"/>
        <end position="336"/>
    </location>
</feature>
<reference evidence="2" key="1">
    <citation type="submission" date="2014-11" db="EMBL/GenBank/DDBJ databases">
        <authorList>
            <person name="Otto D Thomas"/>
            <person name="Naeem Raeece"/>
        </authorList>
    </citation>
    <scope>NUCLEOTIDE SEQUENCE</scope>
</reference>
<feature type="compositionally biased region" description="Gly residues" evidence="1">
    <location>
        <begin position="374"/>
        <end position="386"/>
    </location>
</feature>
<feature type="region of interest" description="Disordered" evidence="1">
    <location>
        <begin position="306"/>
        <end position="395"/>
    </location>
</feature>
<accession>A0A0G4G8N7</accession>
<feature type="compositionally biased region" description="Low complexity" evidence="1">
    <location>
        <begin position="559"/>
        <end position="594"/>
    </location>
</feature>
<feature type="region of interest" description="Disordered" evidence="1">
    <location>
        <begin position="418"/>
        <end position="464"/>
    </location>
</feature>
<dbReference type="AlphaFoldDB" id="A0A0G4G8N7"/>
<dbReference type="EMBL" id="CDMZ01000981">
    <property type="protein sequence ID" value="CEM25062.1"/>
    <property type="molecule type" value="Genomic_DNA"/>
</dbReference>
<feature type="compositionally biased region" description="Polar residues" evidence="1">
    <location>
        <begin position="530"/>
        <end position="540"/>
    </location>
</feature>
<evidence type="ECO:0000256" key="1">
    <source>
        <dbReference type="SAM" id="MobiDB-lite"/>
    </source>
</evidence>
<evidence type="ECO:0000313" key="2">
    <source>
        <dbReference type="EMBL" id="CEM25062.1"/>
    </source>
</evidence>